<sequence>MNNTFITENARIVSEKDNEINELKDKKSRVIDQLEDELAMFRKDNSTMATELSKELNKDNRLAELQEQVENLREQKKLTQLELDLAYRSLDETDTKINKLMKELEQERSDNDLLCMALEGLLGRFLITEKEHDIETDRFKNKLLHVRAGMERLYRENDSNNSRQKRTDTEQSGFLFRCWEQNSS</sequence>
<keyword evidence="1" id="KW-0175">Coiled coil</keyword>
<dbReference type="Proteomes" id="UP001163046">
    <property type="component" value="Unassembled WGS sequence"/>
</dbReference>
<keyword evidence="3" id="KW-1185">Reference proteome</keyword>
<name>A0A9W9YL30_9CNID</name>
<accession>A0A9W9YL30</accession>
<dbReference type="AlphaFoldDB" id="A0A9W9YL30"/>
<reference evidence="2" key="1">
    <citation type="submission" date="2023-01" db="EMBL/GenBank/DDBJ databases">
        <title>Genome assembly of the deep-sea coral Lophelia pertusa.</title>
        <authorList>
            <person name="Herrera S."/>
            <person name="Cordes E."/>
        </authorList>
    </citation>
    <scope>NUCLEOTIDE SEQUENCE</scope>
    <source>
        <strain evidence="2">USNM1676648</strain>
        <tissue evidence="2">Polyp</tissue>
    </source>
</reference>
<evidence type="ECO:0000313" key="2">
    <source>
        <dbReference type="EMBL" id="KAJ7356259.1"/>
    </source>
</evidence>
<comment type="caution">
    <text evidence="2">The sequence shown here is derived from an EMBL/GenBank/DDBJ whole genome shotgun (WGS) entry which is preliminary data.</text>
</comment>
<proteinExistence type="predicted"/>
<protein>
    <submittedName>
        <fullName evidence="2">Uncharacterized protein</fullName>
    </submittedName>
</protein>
<feature type="coiled-coil region" evidence="1">
    <location>
        <begin position="13"/>
        <end position="110"/>
    </location>
</feature>
<dbReference type="EMBL" id="MU827323">
    <property type="protein sequence ID" value="KAJ7356259.1"/>
    <property type="molecule type" value="Genomic_DNA"/>
</dbReference>
<gene>
    <name evidence="2" type="ORF">OS493_026014</name>
</gene>
<evidence type="ECO:0000256" key="1">
    <source>
        <dbReference type="SAM" id="Coils"/>
    </source>
</evidence>
<organism evidence="2 3">
    <name type="scientific">Desmophyllum pertusum</name>
    <dbReference type="NCBI Taxonomy" id="174260"/>
    <lineage>
        <taxon>Eukaryota</taxon>
        <taxon>Metazoa</taxon>
        <taxon>Cnidaria</taxon>
        <taxon>Anthozoa</taxon>
        <taxon>Hexacorallia</taxon>
        <taxon>Scleractinia</taxon>
        <taxon>Caryophylliina</taxon>
        <taxon>Caryophylliidae</taxon>
        <taxon>Desmophyllum</taxon>
    </lineage>
</organism>
<evidence type="ECO:0000313" key="3">
    <source>
        <dbReference type="Proteomes" id="UP001163046"/>
    </source>
</evidence>